<dbReference type="EMBL" id="SHKV01000001">
    <property type="protein sequence ID" value="RZU31724.1"/>
    <property type="molecule type" value="Genomic_DNA"/>
</dbReference>
<dbReference type="InterPro" id="IPR003607">
    <property type="entry name" value="HD/PDEase_dom"/>
</dbReference>
<proteinExistence type="predicted"/>
<feature type="compositionally biased region" description="Low complexity" evidence="2">
    <location>
        <begin position="25"/>
        <end position="35"/>
    </location>
</feature>
<name>A0A4Q7Y5L7_9ACTN</name>
<dbReference type="Pfam" id="PF01966">
    <property type="entry name" value="HD"/>
    <property type="match status" value="1"/>
</dbReference>
<evidence type="ECO:0000259" key="3">
    <source>
        <dbReference type="PROSITE" id="PS51831"/>
    </source>
</evidence>
<keyword evidence="1" id="KW-0378">Hydrolase</keyword>
<dbReference type="CDD" id="cd00077">
    <property type="entry name" value="HDc"/>
    <property type="match status" value="1"/>
</dbReference>
<dbReference type="Proteomes" id="UP000292507">
    <property type="component" value="Unassembled WGS sequence"/>
</dbReference>
<dbReference type="OrthoDB" id="9803619at2"/>
<sequence>MSSAPAGPFRLTDRAAREHAEEQLAPSAARAAASRGRVRPEPEDALRTAFERDRDRILHAKAFRRLKHKTQVFLNPDGDHFVTRLTHTLQVTQVARSLARGLGLNESLAEAIALGHDVGHSPFGHIGEEAFDPYVPGGWHHAAQGVRIVEVLEDLNLTWEVRDGIRAHSWKIDPPPATREAECVRYADRIGYLSHDALDAARAGVIRAADLPARAVAVFGQPGSQMVGAMIDAVVAGSLSAANTAGAVVMAPDALEAMHELRDFMFARVYASDVAAGQKHVAVDVIRRLVDHHLAHPQLVPGSYRDTEAEVLTQVVDYVSGMTDRFALATHDRLFDADASAQMRPLLAER</sequence>
<feature type="region of interest" description="Disordered" evidence="2">
    <location>
        <begin position="1"/>
        <end position="46"/>
    </location>
</feature>
<comment type="caution">
    <text evidence="4">The sequence shown here is derived from an EMBL/GenBank/DDBJ whole genome shotgun (WGS) entry which is preliminary data.</text>
</comment>
<evidence type="ECO:0000313" key="5">
    <source>
        <dbReference type="Proteomes" id="UP000292507"/>
    </source>
</evidence>
<dbReference type="RefSeq" id="WP_104527511.1">
    <property type="nucleotide sequence ID" value="NZ_POQT01000006.1"/>
</dbReference>
<reference evidence="4 5" key="1">
    <citation type="submission" date="2019-02" db="EMBL/GenBank/DDBJ databases">
        <title>Sequencing the genomes of 1000 actinobacteria strains.</title>
        <authorList>
            <person name="Klenk H.-P."/>
        </authorList>
    </citation>
    <scope>NUCLEOTIDE SEQUENCE [LARGE SCALE GENOMIC DNA]</scope>
    <source>
        <strain evidence="4 5">DSM 44509</strain>
    </source>
</reference>
<keyword evidence="5" id="KW-1185">Reference proteome</keyword>
<protein>
    <submittedName>
        <fullName evidence="4">dGTPase</fullName>
    </submittedName>
</protein>
<dbReference type="AlphaFoldDB" id="A0A4Q7Y5L7"/>
<gene>
    <name evidence="4" type="ORF">BKA19_1402</name>
</gene>
<dbReference type="InterPro" id="IPR026875">
    <property type="entry name" value="PHydrolase_assoc_dom"/>
</dbReference>
<dbReference type="InterPro" id="IPR051094">
    <property type="entry name" value="Diverse_Catalytic_Enzymes"/>
</dbReference>
<dbReference type="SUPFAM" id="SSF109604">
    <property type="entry name" value="HD-domain/PDEase-like"/>
    <property type="match status" value="1"/>
</dbReference>
<dbReference type="GO" id="GO:0016787">
    <property type="term" value="F:hydrolase activity"/>
    <property type="evidence" value="ECO:0007669"/>
    <property type="project" value="UniProtKB-KW"/>
</dbReference>
<evidence type="ECO:0000256" key="2">
    <source>
        <dbReference type="SAM" id="MobiDB-lite"/>
    </source>
</evidence>
<dbReference type="Gene3D" id="1.10.3210.10">
    <property type="entry name" value="Hypothetical protein af1432"/>
    <property type="match status" value="1"/>
</dbReference>
<dbReference type="PANTHER" id="PTHR35795">
    <property type="entry name" value="SLR1885 PROTEIN"/>
    <property type="match status" value="1"/>
</dbReference>
<dbReference type="InterPro" id="IPR006674">
    <property type="entry name" value="HD_domain"/>
</dbReference>
<feature type="compositionally biased region" description="Basic and acidic residues" evidence="2">
    <location>
        <begin position="11"/>
        <end position="22"/>
    </location>
</feature>
<dbReference type="PANTHER" id="PTHR35795:SF1">
    <property type="entry name" value="BIS(5'-NUCLEOSYL)-TETRAPHOSPHATASE, SYMMETRICAL"/>
    <property type="match status" value="1"/>
</dbReference>
<accession>A0A4Q7Y5L7</accession>
<dbReference type="Pfam" id="PF13286">
    <property type="entry name" value="HD_assoc"/>
    <property type="match status" value="1"/>
</dbReference>
<evidence type="ECO:0000313" key="4">
    <source>
        <dbReference type="EMBL" id="RZU31724.1"/>
    </source>
</evidence>
<feature type="domain" description="HD" evidence="3">
    <location>
        <begin position="84"/>
        <end position="193"/>
    </location>
</feature>
<organism evidence="4 5">
    <name type="scientific">Blastococcus saxobsidens</name>
    <dbReference type="NCBI Taxonomy" id="138336"/>
    <lineage>
        <taxon>Bacteria</taxon>
        <taxon>Bacillati</taxon>
        <taxon>Actinomycetota</taxon>
        <taxon>Actinomycetes</taxon>
        <taxon>Geodermatophilales</taxon>
        <taxon>Geodermatophilaceae</taxon>
        <taxon>Blastococcus</taxon>
    </lineage>
</organism>
<dbReference type="SMART" id="SM00471">
    <property type="entry name" value="HDc"/>
    <property type="match status" value="1"/>
</dbReference>
<evidence type="ECO:0000256" key="1">
    <source>
        <dbReference type="ARBA" id="ARBA00022801"/>
    </source>
</evidence>
<dbReference type="PROSITE" id="PS51831">
    <property type="entry name" value="HD"/>
    <property type="match status" value="1"/>
</dbReference>